<dbReference type="GO" id="GO:0070652">
    <property type="term" value="C:HAUS complex"/>
    <property type="evidence" value="ECO:0007669"/>
    <property type="project" value="TreeGrafter"/>
</dbReference>
<dbReference type="Pfam" id="PF06694">
    <property type="entry name" value="Plant_NMP1"/>
    <property type="match status" value="1"/>
</dbReference>
<dbReference type="GO" id="GO:0051225">
    <property type="term" value="P:spindle assembly"/>
    <property type="evidence" value="ECO:0007669"/>
    <property type="project" value="TreeGrafter"/>
</dbReference>
<dbReference type="Proteomes" id="UP001054857">
    <property type="component" value="Unassembled WGS sequence"/>
</dbReference>
<reference evidence="3 4" key="1">
    <citation type="journal article" date="2021" name="Sci. Rep.">
        <title>Genome sequencing of the multicellular alga Astrephomene provides insights into convergent evolution of germ-soma differentiation.</title>
        <authorList>
            <person name="Yamashita S."/>
            <person name="Yamamoto K."/>
            <person name="Matsuzaki R."/>
            <person name="Suzuki S."/>
            <person name="Yamaguchi H."/>
            <person name="Hirooka S."/>
            <person name="Minakuchi Y."/>
            <person name="Miyagishima S."/>
            <person name="Kawachi M."/>
            <person name="Toyoda A."/>
            <person name="Nozaki H."/>
        </authorList>
    </citation>
    <scope>NUCLEOTIDE SEQUENCE [LARGE SCALE GENOMIC DNA]</scope>
    <source>
        <strain evidence="3 4">NIES-4017</strain>
    </source>
</reference>
<evidence type="ECO:0000313" key="4">
    <source>
        <dbReference type="Proteomes" id="UP001054857"/>
    </source>
</evidence>
<feature type="coiled-coil region" evidence="1">
    <location>
        <begin position="228"/>
        <end position="281"/>
    </location>
</feature>
<evidence type="ECO:0000256" key="1">
    <source>
        <dbReference type="SAM" id="Coils"/>
    </source>
</evidence>
<dbReference type="PANTHER" id="PTHR14352">
    <property type="entry name" value="HAUS AUGMIN-LIKE COMPLEX SUBUNIT 7"/>
    <property type="match status" value="1"/>
</dbReference>
<proteinExistence type="predicted"/>
<dbReference type="AlphaFoldDB" id="A0AAD3DI27"/>
<evidence type="ECO:0000256" key="2">
    <source>
        <dbReference type="SAM" id="MobiDB-lite"/>
    </source>
</evidence>
<accession>A0AAD3DI27</accession>
<dbReference type="EMBL" id="BMAR01000003">
    <property type="protein sequence ID" value="GFR42225.1"/>
    <property type="molecule type" value="Genomic_DNA"/>
</dbReference>
<comment type="caution">
    <text evidence="3">The sequence shown here is derived from an EMBL/GenBank/DDBJ whole genome shotgun (WGS) entry which is preliminary data.</text>
</comment>
<feature type="region of interest" description="Disordered" evidence="2">
    <location>
        <begin position="132"/>
        <end position="170"/>
    </location>
</feature>
<dbReference type="InterPro" id="IPR029711">
    <property type="entry name" value="Haus7-like"/>
</dbReference>
<dbReference type="InterPro" id="IPR010604">
    <property type="entry name" value="Plant_AUG7"/>
</dbReference>
<keyword evidence="1" id="KW-0175">Coiled coil</keyword>
<sequence>MSVQQEQFTRFQAAVSQLSGPPSTTAVLYPGPERYAMITFLLQKMLSPEMVHQLQQRVLETDLPAGLAAEEAQAHRLSRALHAVDVQATADQVRGCTSQEDSLRLLNLLASLAVSQKQNLREAAAAAAAAATTTNCPAPNSRPLSPALTPRQRTPTRSGGGAHAHDSSSGGRVLLNLQSVDGELRLLDSLAERLPQLLDTGGGSSWFPTDIMAAAQSYMTNQPLQEVTAAVEQRAQRLRQELPVLRAEEARLAAEVTMVSEADWERQAEATRAELAELLETSTAFYHTFQTGLGVWCAASKAADTCGLGPLASELLQRYEAIKRLGAELARIRQAHTNIVSCAPPITLLEQHTLSQLVRAAQAAMEHLRARIALEQRVMTEAEVDMVRAVAVARMAGMAQPLVAQPTHG</sequence>
<dbReference type="PANTHER" id="PTHR14352:SF2">
    <property type="entry name" value="HAUS AUGMIN-LIKE COMPLEX SUBUNIT 7"/>
    <property type="match status" value="1"/>
</dbReference>
<organism evidence="3 4">
    <name type="scientific">Astrephomene gubernaculifera</name>
    <dbReference type="NCBI Taxonomy" id="47775"/>
    <lineage>
        <taxon>Eukaryota</taxon>
        <taxon>Viridiplantae</taxon>
        <taxon>Chlorophyta</taxon>
        <taxon>core chlorophytes</taxon>
        <taxon>Chlorophyceae</taxon>
        <taxon>CS clade</taxon>
        <taxon>Chlamydomonadales</taxon>
        <taxon>Astrephomenaceae</taxon>
        <taxon>Astrephomene</taxon>
    </lineage>
</organism>
<evidence type="ECO:0000313" key="3">
    <source>
        <dbReference type="EMBL" id="GFR42225.1"/>
    </source>
</evidence>
<dbReference type="GO" id="GO:0051011">
    <property type="term" value="F:microtubule minus-end binding"/>
    <property type="evidence" value="ECO:0007669"/>
    <property type="project" value="InterPro"/>
</dbReference>
<gene>
    <name evidence="3" type="ORF">Agub_g3118</name>
</gene>
<dbReference type="GO" id="GO:0031023">
    <property type="term" value="P:microtubule organizing center organization"/>
    <property type="evidence" value="ECO:0007669"/>
    <property type="project" value="TreeGrafter"/>
</dbReference>
<protein>
    <submittedName>
        <fullName evidence="3">Uncharacterized protein</fullName>
    </submittedName>
</protein>
<keyword evidence="4" id="KW-1185">Reference proteome</keyword>
<name>A0AAD3DI27_9CHLO</name>